<protein>
    <recommendedName>
        <fullName evidence="1">Glycosyltransferase 2-like domain-containing protein</fullName>
    </recommendedName>
</protein>
<dbReference type="InterPro" id="IPR029044">
    <property type="entry name" value="Nucleotide-diphossugar_trans"/>
</dbReference>
<dbReference type="EMBL" id="BARU01023441">
    <property type="protein sequence ID" value="GAH53151.1"/>
    <property type="molecule type" value="Genomic_DNA"/>
</dbReference>
<evidence type="ECO:0000259" key="1">
    <source>
        <dbReference type="Pfam" id="PF00535"/>
    </source>
</evidence>
<organism evidence="2">
    <name type="scientific">marine sediment metagenome</name>
    <dbReference type="NCBI Taxonomy" id="412755"/>
    <lineage>
        <taxon>unclassified sequences</taxon>
        <taxon>metagenomes</taxon>
        <taxon>ecological metagenomes</taxon>
    </lineage>
</organism>
<sequence length="214" mass="25123">MNEAPISVVILAKNEEKRIQDCIKSILGWADEIIVVDDESSDRTKELAQRLGARALIRKMDIEGRQRNWAYSQAKNEWVFSLDADERLTEELKKEIKEVLADTEHACFEMPFKTYIENYWIKGGGWYPGSKVRLFRKSKFKYEEVEVHPGITVDGSCGRLRGDIIHYNYRNWEDFLNKTNKQTTLEALKWHKLSLKNPKKARYKMNLSNVLHRA</sequence>
<accession>X1G5F7</accession>
<dbReference type="Pfam" id="PF00535">
    <property type="entry name" value="Glycos_transf_2"/>
    <property type="match status" value="1"/>
</dbReference>
<evidence type="ECO:0000313" key="2">
    <source>
        <dbReference type="EMBL" id="GAH53151.1"/>
    </source>
</evidence>
<name>X1G5F7_9ZZZZ</name>
<dbReference type="PANTHER" id="PTHR43630">
    <property type="entry name" value="POLY-BETA-1,6-N-ACETYL-D-GLUCOSAMINE SYNTHASE"/>
    <property type="match status" value="1"/>
</dbReference>
<dbReference type="AlphaFoldDB" id="X1G5F7"/>
<proteinExistence type="predicted"/>
<dbReference type="InterPro" id="IPR001173">
    <property type="entry name" value="Glyco_trans_2-like"/>
</dbReference>
<dbReference type="Gene3D" id="3.90.550.10">
    <property type="entry name" value="Spore Coat Polysaccharide Biosynthesis Protein SpsA, Chain A"/>
    <property type="match status" value="1"/>
</dbReference>
<reference evidence="2" key="1">
    <citation type="journal article" date="2014" name="Front. Microbiol.">
        <title>High frequency of phylogenetically diverse reductive dehalogenase-homologous genes in deep subseafloor sedimentary metagenomes.</title>
        <authorList>
            <person name="Kawai M."/>
            <person name="Futagami T."/>
            <person name="Toyoda A."/>
            <person name="Takaki Y."/>
            <person name="Nishi S."/>
            <person name="Hori S."/>
            <person name="Arai W."/>
            <person name="Tsubouchi T."/>
            <person name="Morono Y."/>
            <person name="Uchiyama I."/>
            <person name="Ito T."/>
            <person name="Fujiyama A."/>
            <person name="Inagaki F."/>
            <person name="Takami H."/>
        </authorList>
    </citation>
    <scope>NUCLEOTIDE SEQUENCE</scope>
    <source>
        <strain evidence="2">Expedition CK06-06</strain>
    </source>
</reference>
<dbReference type="PANTHER" id="PTHR43630:SF2">
    <property type="entry name" value="GLYCOSYLTRANSFERASE"/>
    <property type="match status" value="1"/>
</dbReference>
<feature type="domain" description="Glycosyltransferase 2-like" evidence="1">
    <location>
        <begin position="7"/>
        <end position="126"/>
    </location>
</feature>
<gene>
    <name evidence="2" type="ORF">S03H2_38043</name>
</gene>
<dbReference type="CDD" id="cd02511">
    <property type="entry name" value="Beta4Glucosyltransferase"/>
    <property type="match status" value="1"/>
</dbReference>
<dbReference type="SUPFAM" id="SSF53448">
    <property type="entry name" value="Nucleotide-diphospho-sugar transferases"/>
    <property type="match status" value="1"/>
</dbReference>
<comment type="caution">
    <text evidence="2">The sequence shown here is derived from an EMBL/GenBank/DDBJ whole genome shotgun (WGS) entry which is preliminary data.</text>
</comment>